<evidence type="ECO:0000256" key="2">
    <source>
        <dbReference type="ARBA" id="ARBA00022908"/>
    </source>
</evidence>
<evidence type="ECO:0000313" key="8">
    <source>
        <dbReference type="EMBL" id="SIO30915.1"/>
    </source>
</evidence>
<evidence type="ECO:0000256" key="5">
    <source>
        <dbReference type="PROSITE-ProRule" id="PRU01248"/>
    </source>
</evidence>
<dbReference type="STRING" id="1121457.SAMN02745161_2712"/>
<evidence type="ECO:0000259" key="7">
    <source>
        <dbReference type="PROSITE" id="PS51900"/>
    </source>
</evidence>
<dbReference type="PANTHER" id="PTHR30349:SF41">
    <property type="entry name" value="INTEGRASE_RECOMBINASE PROTEIN MJ0367-RELATED"/>
    <property type="match status" value="1"/>
</dbReference>
<reference evidence="9" key="1">
    <citation type="submission" date="2016-11" db="EMBL/GenBank/DDBJ databases">
        <authorList>
            <person name="Varghese N."/>
            <person name="Submissions S."/>
        </authorList>
    </citation>
    <scope>NUCLEOTIDE SEQUENCE [LARGE SCALE GENOMIC DNA]</scope>
    <source>
        <strain evidence="9">DSM 17456</strain>
    </source>
</reference>
<dbReference type="EMBL" id="FSRG01000006">
    <property type="protein sequence ID" value="SIO30915.1"/>
    <property type="molecule type" value="Genomic_DNA"/>
</dbReference>
<dbReference type="CDD" id="cd00796">
    <property type="entry name" value="INT_Rci_Hp1_C"/>
    <property type="match status" value="1"/>
</dbReference>
<dbReference type="PROSITE" id="PS51900">
    <property type="entry name" value="CB"/>
    <property type="match status" value="1"/>
</dbReference>
<name>A0A1N6IG33_9BACT</name>
<comment type="similarity">
    <text evidence="1">Belongs to the 'phage' integrase family.</text>
</comment>
<keyword evidence="3 5" id="KW-0238">DNA-binding</keyword>
<dbReference type="InterPro" id="IPR002104">
    <property type="entry name" value="Integrase_catalytic"/>
</dbReference>
<dbReference type="GO" id="GO:0015074">
    <property type="term" value="P:DNA integration"/>
    <property type="evidence" value="ECO:0007669"/>
    <property type="project" value="UniProtKB-KW"/>
</dbReference>
<protein>
    <submittedName>
        <fullName evidence="8">Site-specific recombinase XerD</fullName>
    </submittedName>
</protein>
<evidence type="ECO:0000256" key="1">
    <source>
        <dbReference type="ARBA" id="ARBA00008857"/>
    </source>
</evidence>
<dbReference type="InterPro" id="IPR050090">
    <property type="entry name" value="Tyrosine_recombinase_XerCD"/>
</dbReference>
<evidence type="ECO:0000313" key="9">
    <source>
        <dbReference type="Proteomes" id="UP000184694"/>
    </source>
</evidence>
<dbReference type="InterPro" id="IPR010998">
    <property type="entry name" value="Integrase_recombinase_N"/>
</dbReference>
<dbReference type="Gene3D" id="1.10.443.10">
    <property type="entry name" value="Intergrase catalytic core"/>
    <property type="match status" value="1"/>
</dbReference>
<dbReference type="GO" id="GO:0003677">
    <property type="term" value="F:DNA binding"/>
    <property type="evidence" value="ECO:0007669"/>
    <property type="project" value="UniProtKB-UniRule"/>
</dbReference>
<dbReference type="InterPro" id="IPR013762">
    <property type="entry name" value="Integrase-like_cat_sf"/>
</dbReference>
<keyword evidence="9" id="KW-1185">Reference proteome</keyword>
<keyword evidence="4" id="KW-0233">DNA recombination</keyword>
<dbReference type="AlphaFoldDB" id="A0A1N6IG33"/>
<evidence type="ECO:0000259" key="6">
    <source>
        <dbReference type="PROSITE" id="PS51898"/>
    </source>
</evidence>
<evidence type="ECO:0000256" key="4">
    <source>
        <dbReference type="ARBA" id="ARBA00023172"/>
    </source>
</evidence>
<keyword evidence="2" id="KW-0229">DNA integration</keyword>
<accession>A0A1N6IG33</accession>
<dbReference type="SUPFAM" id="SSF56349">
    <property type="entry name" value="DNA breaking-rejoining enzymes"/>
    <property type="match status" value="1"/>
</dbReference>
<evidence type="ECO:0000256" key="3">
    <source>
        <dbReference type="ARBA" id="ARBA00023125"/>
    </source>
</evidence>
<dbReference type="Proteomes" id="UP000184694">
    <property type="component" value="Unassembled WGS sequence"/>
</dbReference>
<dbReference type="Gene3D" id="1.10.150.130">
    <property type="match status" value="1"/>
</dbReference>
<feature type="domain" description="Tyr recombinase" evidence="6">
    <location>
        <begin position="210"/>
        <end position="392"/>
    </location>
</feature>
<sequence length="396" mass="46269">MAAQKWMKTKYPGVRYREHQSRLHGRQKDRYYTITYKLNGKTKTEAVGWASEGVKPADVSDLLNQLKRNHREKTGFQTLAEKRELAEVAERKEKEAYCLAEQDKMTLVNVWEQHYFTQAQHNKAEKSWKREESLFRIWITPLLGHKVFSEIGVQDLETLKSAMIAKGASLRSVEYALAVIRQMFNVMISYDLYHGDNPVSRVKKPKEDNRRTRFLNEKEAKELLDRAKARNIVLYRMMLLSLYTGLRAGEILKLTWEDVDFANEMLSIRDTKSGKNRHVYMTKLLFSELKLQQDVKSDYSEERLVFIGRFGGPMNEVSRLFKELVDDLRLNENVEDSRQRVVFHTLRHTFASWLVQRGTPLYTVASLMGHSTIAMTERYAHLAPDGLREAVKVLEE</sequence>
<dbReference type="InterPro" id="IPR011010">
    <property type="entry name" value="DNA_brk_join_enz"/>
</dbReference>
<dbReference type="PROSITE" id="PS51898">
    <property type="entry name" value="TYR_RECOMBINASE"/>
    <property type="match status" value="1"/>
</dbReference>
<dbReference type="PANTHER" id="PTHR30349">
    <property type="entry name" value="PHAGE INTEGRASE-RELATED"/>
    <property type="match status" value="1"/>
</dbReference>
<organism evidence="8 9">
    <name type="scientific">Halodesulfovibrio marinisediminis DSM 17456</name>
    <dbReference type="NCBI Taxonomy" id="1121457"/>
    <lineage>
        <taxon>Bacteria</taxon>
        <taxon>Pseudomonadati</taxon>
        <taxon>Thermodesulfobacteriota</taxon>
        <taxon>Desulfovibrionia</taxon>
        <taxon>Desulfovibrionales</taxon>
        <taxon>Desulfovibrionaceae</taxon>
        <taxon>Halodesulfovibrio</taxon>
    </lineage>
</organism>
<dbReference type="GO" id="GO:0006310">
    <property type="term" value="P:DNA recombination"/>
    <property type="evidence" value="ECO:0007669"/>
    <property type="project" value="UniProtKB-KW"/>
</dbReference>
<dbReference type="InterPro" id="IPR044068">
    <property type="entry name" value="CB"/>
</dbReference>
<proteinExistence type="inferred from homology"/>
<feature type="domain" description="Core-binding (CB)" evidence="7">
    <location>
        <begin position="102"/>
        <end position="188"/>
    </location>
</feature>
<gene>
    <name evidence="8" type="ORF">SAMN02745161_2712</name>
</gene>
<dbReference type="Pfam" id="PF00589">
    <property type="entry name" value="Phage_integrase"/>
    <property type="match status" value="1"/>
</dbReference>
<dbReference type="RefSeq" id="WP_074217462.1">
    <property type="nucleotide sequence ID" value="NZ_FSRG01000006.1"/>
</dbReference>